<protein>
    <recommendedName>
        <fullName evidence="3">ParD-like family protein</fullName>
    </recommendedName>
</protein>
<reference evidence="2" key="1">
    <citation type="journal article" date="2019" name="J. Bacteriol.">
        <title>A Mutagenic Screen Identifies a TonB-Dependent Receptor Required for the Lanthanide Metal Switch in the Type I Methanotroph 'Methylotuvimicrobium buryatense' 5GB1C.</title>
        <authorList>
            <person name="Groom J.D."/>
            <person name="Ford S.M."/>
            <person name="Pesesky M.W."/>
            <person name="Lidstrom M.E."/>
        </authorList>
    </citation>
    <scope>NUCLEOTIDE SEQUENCE [LARGE SCALE GENOMIC DNA]</scope>
    <source>
        <strain evidence="2">5GB1C</strain>
    </source>
</reference>
<dbReference type="STRING" id="675511.GCA_000341735_00241"/>
<dbReference type="InterPro" id="IPR021831">
    <property type="entry name" value="ParD-like"/>
</dbReference>
<organism evidence="1 2">
    <name type="scientific">Methylotuvimicrobium buryatense</name>
    <name type="common">Methylomicrobium buryatense</name>
    <dbReference type="NCBI Taxonomy" id="95641"/>
    <lineage>
        <taxon>Bacteria</taxon>
        <taxon>Pseudomonadati</taxon>
        <taxon>Pseudomonadota</taxon>
        <taxon>Gammaproteobacteria</taxon>
        <taxon>Methylococcales</taxon>
        <taxon>Methylococcaceae</taxon>
        <taxon>Methylotuvimicrobium</taxon>
    </lineage>
</organism>
<evidence type="ECO:0008006" key="3">
    <source>
        <dbReference type="Google" id="ProtNLM"/>
    </source>
</evidence>
<keyword evidence="2" id="KW-1185">Reference proteome</keyword>
<evidence type="ECO:0000313" key="1">
    <source>
        <dbReference type="EMBL" id="QCW83233.1"/>
    </source>
</evidence>
<dbReference type="Proteomes" id="UP000305881">
    <property type="component" value="Chromosome"/>
</dbReference>
<dbReference type="Pfam" id="PF11903">
    <property type="entry name" value="ParD_like"/>
    <property type="match status" value="1"/>
</dbReference>
<sequence>MAKAASPIRLQKELMSAAELAGKRFHRSTAEQIEYWAEMGRNVSVLVDPDDLAAIAAGVVKLELVPVYGKPVDPATVFQTLEDERAAGSLAQRVTNSPATYQASIDHPGCLEQIDSTGRIRVGKFIDGEFVEITKTLS</sequence>
<proteinExistence type="predicted"/>
<name>A0A4P9URR8_METBY</name>
<evidence type="ECO:0000313" key="2">
    <source>
        <dbReference type="Proteomes" id="UP000305881"/>
    </source>
</evidence>
<dbReference type="KEGG" id="mbur:EQU24_14025"/>
<accession>A0A4P9URR8</accession>
<gene>
    <name evidence="1" type="ORF">EQU24_14025</name>
</gene>
<dbReference type="RefSeq" id="WP_017838899.1">
    <property type="nucleotide sequence ID" value="NZ_CP035467.1"/>
</dbReference>
<dbReference type="OrthoDB" id="5422561at2"/>
<dbReference type="EMBL" id="CP035467">
    <property type="protein sequence ID" value="QCW83233.1"/>
    <property type="molecule type" value="Genomic_DNA"/>
</dbReference>
<dbReference type="AlphaFoldDB" id="A0A4P9URR8"/>